<organism evidence="2 3">
    <name type="scientific">Desulfoluna spongiiphila</name>
    <dbReference type="NCBI Taxonomy" id="419481"/>
    <lineage>
        <taxon>Bacteria</taxon>
        <taxon>Pseudomonadati</taxon>
        <taxon>Thermodesulfobacteriota</taxon>
        <taxon>Desulfobacteria</taxon>
        <taxon>Desulfobacterales</taxon>
        <taxon>Desulfolunaceae</taxon>
        <taxon>Desulfoluna</taxon>
    </lineage>
</organism>
<dbReference type="CDD" id="cd04301">
    <property type="entry name" value="NAT_SF"/>
    <property type="match status" value="1"/>
</dbReference>
<dbReference type="SUPFAM" id="SSF55729">
    <property type="entry name" value="Acyl-CoA N-acyltransferases (Nat)"/>
    <property type="match status" value="1"/>
</dbReference>
<dbReference type="GO" id="GO:0016747">
    <property type="term" value="F:acyltransferase activity, transferring groups other than amino-acyl groups"/>
    <property type="evidence" value="ECO:0007669"/>
    <property type="project" value="InterPro"/>
</dbReference>
<dbReference type="InterPro" id="IPR000182">
    <property type="entry name" value="GNAT_dom"/>
</dbReference>
<dbReference type="Pfam" id="PF13508">
    <property type="entry name" value="Acetyltransf_7"/>
    <property type="match status" value="1"/>
</dbReference>
<sequence length="196" mass="21119">MKNDTRPLQTKQTILSGKQANSQFISSKTGLILREETPDDIVAITRVTVAAFMHLKISNQTEHYILHALRKAGALTLSLVAEMDGQVVGHVAFSPVAISDGTEAWFGLGPISVFPGYQRQGIGGALIREGVKRLKAMGAKGCVLVGDPGYYKKHGFRNPPDLIVEGVPPDVFMAMPLAHTVPRGAVTFHEGFLATE</sequence>
<accession>A0A1G5FLU7</accession>
<dbReference type="InterPro" id="IPR016181">
    <property type="entry name" value="Acyl_CoA_acyltransferase"/>
</dbReference>
<evidence type="ECO:0000313" key="3">
    <source>
        <dbReference type="Proteomes" id="UP000198870"/>
    </source>
</evidence>
<dbReference type="InterPro" id="IPR050276">
    <property type="entry name" value="MshD_Acetyltransferase"/>
</dbReference>
<dbReference type="PANTHER" id="PTHR43617">
    <property type="entry name" value="L-AMINO ACID N-ACETYLTRANSFERASE"/>
    <property type="match status" value="1"/>
</dbReference>
<protein>
    <submittedName>
        <fullName evidence="2">Putative acetyltransferase</fullName>
    </submittedName>
</protein>
<feature type="domain" description="N-acetyltransferase" evidence="1">
    <location>
        <begin position="31"/>
        <end position="178"/>
    </location>
</feature>
<dbReference type="OrthoDB" id="9797178at2"/>
<dbReference type="EMBL" id="FMUX01000008">
    <property type="protein sequence ID" value="SCY40124.1"/>
    <property type="molecule type" value="Genomic_DNA"/>
</dbReference>
<dbReference type="AlphaFoldDB" id="A0A1G5FLU7"/>
<dbReference type="Gene3D" id="3.40.630.30">
    <property type="match status" value="1"/>
</dbReference>
<reference evidence="2 3" key="1">
    <citation type="submission" date="2016-10" db="EMBL/GenBank/DDBJ databases">
        <authorList>
            <person name="de Groot N.N."/>
        </authorList>
    </citation>
    <scope>NUCLEOTIDE SEQUENCE [LARGE SCALE GENOMIC DNA]</scope>
    <source>
        <strain evidence="2 3">AA1</strain>
    </source>
</reference>
<gene>
    <name evidence="2" type="ORF">SAMN05216233_108142</name>
</gene>
<dbReference type="PANTHER" id="PTHR43617:SF2">
    <property type="entry name" value="UPF0039 PROTEIN SLL0451"/>
    <property type="match status" value="1"/>
</dbReference>
<name>A0A1G5FLU7_9BACT</name>
<keyword evidence="3" id="KW-1185">Reference proteome</keyword>
<evidence type="ECO:0000313" key="2">
    <source>
        <dbReference type="EMBL" id="SCY40124.1"/>
    </source>
</evidence>
<dbReference type="Proteomes" id="UP000198870">
    <property type="component" value="Unassembled WGS sequence"/>
</dbReference>
<keyword evidence="2" id="KW-0808">Transferase</keyword>
<evidence type="ECO:0000259" key="1">
    <source>
        <dbReference type="PROSITE" id="PS51186"/>
    </source>
</evidence>
<dbReference type="STRING" id="419481.SAMN05216233_108142"/>
<proteinExistence type="predicted"/>
<dbReference type="PROSITE" id="PS51186">
    <property type="entry name" value="GNAT"/>
    <property type="match status" value="1"/>
</dbReference>